<evidence type="ECO:0000313" key="1">
    <source>
        <dbReference type="EMBL" id="OAT37398.1"/>
    </source>
</evidence>
<name>A0A198GJY3_9GAMM</name>
<comment type="caution">
    <text evidence="1">The sequence shown here is derived from an EMBL/GenBank/DDBJ whole genome shotgun (WGS) entry which is preliminary data.</text>
</comment>
<keyword evidence="2" id="KW-1185">Reference proteome</keyword>
<dbReference type="AlphaFoldDB" id="A0A198GJY3"/>
<organism evidence="1 2">
    <name type="scientific">Proteus myxofaciens ATCC 19692</name>
    <dbReference type="NCBI Taxonomy" id="1354337"/>
    <lineage>
        <taxon>Bacteria</taxon>
        <taxon>Pseudomonadati</taxon>
        <taxon>Pseudomonadota</taxon>
        <taxon>Gammaproteobacteria</taxon>
        <taxon>Enterobacterales</taxon>
        <taxon>Morganellaceae</taxon>
        <taxon>Proteus</taxon>
    </lineage>
</organism>
<sequence length="75" mass="8858">MRSQLISLFYRYHAKVTLVYIEVPYHQWQKQNNARVEEAVPSKVLDRMRGKLEILTSDEAHYVIYHVNGHSSSLL</sequence>
<dbReference type="EMBL" id="LXEN01000015">
    <property type="protein sequence ID" value="OAT37398.1"/>
    <property type="molecule type" value="Genomic_DNA"/>
</dbReference>
<dbReference type="InterPro" id="IPR027417">
    <property type="entry name" value="P-loop_NTPase"/>
</dbReference>
<evidence type="ECO:0000313" key="2">
    <source>
        <dbReference type="Proteomes" id="UP000094023"/>
    </source>
</evidence>
<accession>A0A198GJY3</accession>
<dbReference type="STRING" id="1354337.M983_0355"/>
<dbReference type="Proteomes" id="UP000094023">
    <property type="component" value="Unassembled WGS sequence"/>
</dbReference>
<gene>
    <name evidence="1" type="ORF">M983_0355</name>
</gene>
<protein>
    <submittedName>
        <fullName evidence="1">Uncharacterized protein</fullName>
    </submittedName>
</protein>
<dbReference type="Gene3D" id="3.40.50.300">
    <property type="entry name" value="P-loop containing nucleotide triphosphate hydrolases"/>
    <property type="match status" value="1"/>
</dbReference>
<proteinExistence type="predicted"/>
<reference evidence="1 2" key="1">
    <citation type="submission" date="2016-04" db="EMBL/GenBank/DDBJ databases">
        <title>ATOL: Assembling a taxonomically balanced genome-scale reconstruction of the evolutionary history of the Enterobacteriaceae.</title>
        <authorList>
            <person name="Plunkett G.III."/>
            <person name="Neeno-Eckwall E.C."/>
            <person name="Glasner J.D."/>
            <person name="Perna N.T."/>
        </authorList>
    </citation>
    <scope>NUCLEOTIDE SEQUENCE [LARGE SCALE GENOMIC DNA]</scope>
    <source>
        <strain evidence="1 2">ATCC 19692</strain>
    </source>
</reference>